<sequence>MAASLIGTTQQAAASIFLEQGVAVVPGAVKEETIAICRAAAAAALACSDAAITNNIRDLDASAPGAHHAAVRLHRRDFAEYLKRDGGRVDLRFNSDAAPFDALLRETRTAVLDVATEALGGSAILYSGVMVARANAGGDHQRWHKDGDHENSESPNALTVFVPLQPLTAANGPTEFRLGSHRPRANDVKRLRQDGVAVMCDAGDALLFDYRIDHRGLANASDEDRLVFFCAFARPSFRDEKNARSTVPLFPETHVALTGDRGETSCVLFELTVDGVGTIRVCEGDVPEAVAVAFCSKHDLPGEAVAPLAAAIEQQMELCKDV</sequence>
<dbReference type="InterPro" id="IPR008775">
    <property type="entry name" value="Phytyl_CoA_dOase-like"/>
</dbReference>
<dbReference type="Pfam" id="PF05721">
    <property type="entry name" value="PhyH"/>
    <property type="match status" value="1"/>
</dbReference>
<dbReference type="PANTHER" id="PTHR37563:SF2">
    <property type="entry name" value="PHYTANOYL-COA DIOXYGENASE FAMILY PROTEIN (AFU_ORTHOLOGUE AFUA_2G03330)"/>
    <property type="match status" value="1"/>
</dbReference>
<dbReference type="InterPro" id="IPR051961">
    <property type="entry name" value="Fungal_Metabolite_Diox"/>
</dbReference>
<name>A0A8J2X4M5_9STRA</name>
<reference evidence="1" key="1">
    <citation type="submission" date="2021-11" db="EMBL/GenBank/DDBJ databases">
        <authorList>
            <consortium name="Genoscope - CEA"/>
            <person name="William W."/>
        </authorList>
    </citation>
    <scope>NUCLEOTIDE SEQUENCE</scope>
</reference>
<keyword evidence="2" id="KW-1185">Reference proteome</keyword>
<comment type="caution">
    <text evidence="1">The sequence shown here is derived from an EMBL/GenBank/DDBJ whole genome shotgun (WGS) entry which is preliminary data.</text>
</comment>
<dbReference type="AlphaFoldDB" id="A0A8J2X4M5"/>
<protein>
    <submittedName>
        <fullName evidence="1">Uncharacterized protein</fullName>
    </submittedName>
</protein>
<gene>
    <name evidence="1" type="ORF">PECAL_4P17690</name>
</gene>
<accession>A0A8J2X4M5</accession>
<dbReference type="OrthoDB" id="420046at2759"/>
<dbReference type="PANTHER" id="PTHR37563">
    <property type="entry name" value="PHYTANOYL-COA DIOXYGENASE FAMILY PROTEIN (AFU_ORTHOLOGUE AFUA_2G03330)"/>
    <property type="match status" value="1"/>
</dbReference>
<dbReference type="Gene3D" id="2.60.120.620">
    <property type="entry name" value="q2cbj1_9rhob like domain"/>
    <property type="match status" value="1"/>
</dbReference>
<organism evidence="1 2">
    <name type="scientific">Pelagomonas calceolata</name>
    <dbReference type="NCBI Taxonomy" id="35677"/>
    <lineage>
        <taxon>Eukaryota</taxon>
        <taxon>Sar</taxon>
        <taxon>Stramenopiles</taxon>
        <taxon>Ochrophyta</taxon>
        <taxon>Pelagophyceae</taxon>
        <taxon>Pelagomonadales</taxon>
        <taxon>Pelagomonadaceae</taxon>
        <taxon>Pelagomonas</taxon>
    </lineage>
</organism>
<dbReference type="SUPFAM" id="SSF51197">
    <property type="entry name" value="Clavaminate synthase-like"/>
    <property type="match status" value="1"/>
</dbReference>
<evidence type="ECO:0000313" key="2">
    <source>
        <dbReference type="Proteomes" id="UP000789595"/>
    </source>
</evidence>
<dbReference type="Proteomes" id="UP000789595">
    <property type="component" value="Unassembled WGS sequence"/>
</dbReference>
<dbReference type="EMBL" id="CAKKNE010000004">
    <property type="protein sequence ID" value="CAH0374486.1"/>
    <property type="molecule type" value="Genomic_DNA"/>
</dbReference>
<evidence type="ECO:0000313" key="1">
    <source>
        <dbReference type="EMBL" id="CAH0374486.1"/>
    </source>
</evidence>
<proteinExistence type="predicted"/>